<dbReference type="AlphaFoldDB" id="A0A5N6F9A8"/>
<accession>A0A5N6F9A8</accession>
<sequence length="340" mass="37864">MEEELGALTGSSTNEDICLDLASIIKTKPDRATRDCFYNDLFSLSEIEALRKVIDLLQVTLEDTNLVIESFETWNYLTTRKLWEGLDDVFDNDESVNGEIRPLRHSSVFLCLLVNFRDVLSVEDANAMLKKLTQIRKDIWENAAGQGVESLDNSETYSTDSETTDLEYFKDDIDRSFTCGEHGSSKPFALIWDLLDILTFAELDSVLGGILGGIAEAIFFDAASFLQACLFFGMIAEVFGSFGVAVESDDFIRYDGEDPIISFLFLPSYLEAWISDLDSKDYQSVLEGSQKAMEILSAVDEFTSQLLHLDIPDALGPIVQLSAILEDIYSTLISDITSGS</sequence>
<protein>
    <submittedName>
        <fullName evidence="1">Uncharacterized protein</fullName>
    </submittedName>
</protein>
<dbReference type="Proteomes" id="UP000326799">
    <property type="component" value="Unassembled WGS sequence"/>
</dbReference>
<gene>
    <name evidence="1" type="ORF">BDV33DRAFT_198567</name>
</gene>
<organism evidence="1 2">
    <name type="scientific">Aspergillus novoparasiticus</name>
    <dbReference type="NCBI Taxonomy" id="986946"/>
    <lineage>
        <taxon>Eukaryota</taxon>
        <taxon>Fungi</taxon>
        <taxon>Dikarya</taxon>
        <taxon>Ascomycota</taxon>
        <taxon>Pezizomycotina</taxon>
        <taxon>Eurotiomycetes</taxon>
        <taxon>Eurotiomycetidae</taxon>
        <taxon>Eurotiales</taxon>
        <taxon>Aspergillaceae</taxon>
        <taxon>Aspergillus</taxon>
        <taxon>Aspergillus subgen. Circumdati</taxon>
    </lineage>
</organism>
<reference evidence="1 2" key="1">
    <citation type="submission" date="2019-04" db="EMBL/GenBank/DDBJ databases">
        <title>Fungal friends and foes A comparative genomics study of 23 Aspergillus species from section Flavi.</title>
        <authorList>
            <consortium name="DOE Joint Genome Institute"/>
            <person name="Kjaerbolling I."/>
            <person name="Vesth T.C."/>
            <person name="Frisvad J.C."/>
            <person name="Nybo J.L."/>
            <person name="Theobald S."/>
            <person name="Kildgaard S."/>
            <person name="Petersen T.I."/>
            <person name="Kuo A."/>
            <person name="Sato A."/>
            <person name="Lyhne E.K."/>
            <person name="Kogle M.E."/>
            <person name="Wiebenga A."/>
            <person name="Kun R.S."/>
            <person name="Lubbers R.J."/>
            <person name="Makela M.R."/>
            <person name="Barry K."/>
            <person name="Chovatia M."/>
            <person name="Clum A."/>
            <person name="Daum C."/>
            <person name="Haridas S."/>
            <person name="He G."/>
            <person name="LaButti K."/>
            <person name="Lipzen A."/>
            <person name="Mondo S."/>
            <person name="Pangilinan J."/>
            <person name="Riley R."/>
            <person name="Salamov A."/>
            <person name="Simmons B.A."/>
            <person name="Magnuson J.K."/>
            <person name="Henrissat B."/>
            <person name="Mortensen U.H."/>
            <person name="Larsen T.O."/>
            <person name="De vries R.P."/>
            <person name="Grigoriev I.V."/>
            <person name="Machida M."/>
            <person name="Baker S.E."/>
            <person name="Andersen M.R."/>
        </authorList>
    </citation>
    <scope>NUCLEOTIDE SEQUENCE [LARGE SCALE GENOMIC DNA]</scope>
    <source>
        <strain evidence="1 2">CBS 126849</strain>
    </source>
</reference>
<keyword evidence="2" id="KW-1185">Reference proteome</keyword>
<evidence type="ECO:0000313" key="1">
    <source>
        <dbReference type="EMBL" id="KAB8225655.1"/>
    </source>
</evidence>
<dbReference type="EMBL" id="ML733394">
    <property type="protein sequence ID" value="KAB8225655.1"/>
    <property type="molecule type" value="Genomic_DNA"/>
</dbReference>
<name>A0A5N6F9A8_9EURO</name>
<evidence type="ECO:0000313" key="2">
    <source>
        <dbReference type="Proteomes" id="UP000326799"/>
    </source>
</evidence>
<proteinExistence type="predicted"/>